<evidence type="ECO:0000313" key="4">
    <source>
        <dbReference type="Proteomes" id="UP000321567"/>
    </source>
</evidence>
<comment type="caution">
    <text evidence="3">The sequence shown here is derived from an EMBL/GenBank/DDBJ whole genome shotgun (WGS) entry which is preliminary data.</text>
</comment>
<dbReference type="EMBL" id="BJZO01000012">
    <property type="protein sequence ID" value="GEO80574.1"/>
    <property type="molecule type" value="Genomic_DNA"/>
</dbReference>
<dbReference type="AlphaFoldDB" id="A0A512H585"/>
<feature type="transmembrane region" description="Helical" evidence="1">
    <location>
        <begin position="73"/>
        <end position="93"/>
    </location>
</feature>
<feature type="transmembrane region" description="Helical" evidence="1">
    <location>
        <begin position="40"/>
        <end position="61"/>
    </location>
</feature>
<keyword evidence="1" id="KW-0812">Transmembrane</keyword>
<reference evidence="3 4" key="1">
    <citation type="submission" date="2019-07" db="EMBL/GenBank/DDBJ databases">
        <title>Whole genome shotgun sequence of Rhodospirillum oryzae NBRC 107573.</title>
        <authorList>
            <person name="Hosoyama A."/>
            <person name="Uohara A."/>
            <person name="Ohji S."/>
            <person name="Ichikawa N."/>
        </authorList>
    </citation>
    <scope>NUCLEOTIDE SEQUENCE [LARGE SCALE GENOMIC DNA]</scope>
    <source>
        <strain evidence="3 4">NBRC 107573</strain>
    </source>
</reference>
<keyword evidence="4" id="KW-1185">Reference proteome</keyword>
<organism evidence="3 4">
    <name type="scientific">Pararhodospirillum oryzae</name>
    <dbReference type="NCBI Taxonomy" id="478448"/>
    <lineage>
        <taxon>Bacteria</taxon>
        <taxon>Pseudomonadati</taxon>
        <taxon>Pseudomonadota</taxon>
        <taxon>Alphaproteobacteria</taxon>
        <taxon>Rhodospirillales</taxon>
        <taxon>Rhodospirillaceae</taxon>
        <taxon>Pararhodospirillum</taxon>
    </lineage>
</organism>
<feature type="transmembrane region" description="Helical" evidence="1">
    <location>
        <begin position="180"/>
        <end position="197"/>
    </location>
</feature>
<feature type="transmembrane region" description="Helical" evidence="1">
    <location>
        <begin position="14"/>
        <end position="34"/>
    </location>
</feature>
<name>A0A512H585_9PROT</name>
<accession>A0A512H585</accession>
<feature type="domain" description="Fatty acid desaturase" evidence="2">
    <location>
        <begin position="38"/>
        <end position="296"/>
    </location>
</feature>
<evidence type="ECO:0000256" key="1">
    <source>
        <dbReference type="SAM" id="Phobius"/>
    </source>
</evidence>
<feature type="transmembrane region" description="Helical" evidence="1">
    <location>
        <begin position="121"/>
        <end position="152"/>
    </location>
</feature>
<protein>
    <recommendedName>
        <fullName evidence="2">Fatty acid desaturase domain-containing protein</fullName>
    </recommendedName>
</protein>
<dbReference type="RefSeq" id="WP_147162629.1">
    <property type="nucleotide sequence ID" value="NZ_BJZO01000012.1"/>
</dbReference>
<dbReference type="GO" id="GO:0006629">
    <property type="term" value="P:lipid metabolic process"/>
    <property type="evidence" value="ECO:0007669"/>
    <property type="project" value="InterPro"/>
</dbReference>
<dbReference type="OrthoDB" id="9792534at2"/>
<dbReference type="Pfam" id="PF00487">
    <property type="entry name" value="FA_desaturase"/>
    <property type="match status" value="1"/>
</dbReference>
<dbReference type="Proteomes" id="UP000321567">
    <property type="component" value="Unassembled WGS sequence"/>
</dbReference>
<sequence length="322" mass="36213">MIDRTFFEPDPRIYFRDLFVSLFVFLVAFVWGLGTTGPLVIVPWALAAAFLARAGIFGHEISHRPNDARLKTFYWVWHLTVGVVTLVPTARFAEPHRIHHTTGIFGTRNDPQYLLVRSNKALAFFVLVVLPFLTPIYTLFQVVVASIGGIALEERLDRFTQRVFNFSISTPLPEKRKAEVTWLSRLYLLAFGIYAVLLPEGVLFYYAVLVGAWLIIVLRIPLEHELVAHAETSSRQDQMRDSFTVETPLALLIQPIGFRYHTAHHMYPGAPYHNLPALHAHLKATEPGYADSIISYWSAMRGPRPAARAGAVPPPAEPGTSS</sequence>
<evidence type="ECO:0000259" key="2">
    <source>
        <dbReference type="Pfam" id="PF00487"/>
    </source>
</evidence>
<dbReference type="InterPro" id="IPR005804">
    <property type="entry name" value="FA_desaturase_dom"/>
</dbReference>
<keyword evidence="1" id="KW-1133">Transmembrane helix</keyword>
<proteinExistence type="predicted"/>
<gene>
    <name evidence="3" type="ORF">ROR02_07050</name>
</gene>
<keyword evidence="1" id="KW-0472">Membrane</keyword>
<evidence type="ECO:0000313" key="3">
    <source>
        <dbReference type="EMBL" id="GEO80574.1"/>
    </source>
</evidence>